<organism evidence="3 4">
    <name type="scientific">Ancylostoma duodenale</name>
    <dbReference type="NCBI Taxonomy" id="51022"/>
    <lineage>
        <taxon>Eukaryota</taxon>
        <taxon>Metazoa</taxon>
        <taxon>Ecdysozoa</taxon>
        <taxon>Nematoda</taxon>
        <taxon>Chromadorea</taxon>
        <taxon>Rhabditida</taxon>
        <taxon>Rhabditina</taxon>
        <taxon>Rhabditomorpha</taxon>
        <taxon>Strongyloidea</taxon>
        <taxon>Ancylostomatidae</taxon>
        <taxon>Ancylostomatinae</taxon>
        <taxon>Ancylostoma</taxon>
    </lineage>
</organism>
<evidence type="ECO:0000256" key="1">
    <source>
        <dbReference type="PROSITE-ProRule" id="PRU01211"/>
    </source>
</evidence>
<reference evidence="3 4" key="1">
    <citation type="submission" date="2013-12" db="EMBL/GenBank/DDBJ databases">
        <title>Draft genome of the parsitic nematode Ancylostoma duodenale.</title>
        <authorList>
            <person name="Mitreva M."/>
        </authorList>
    </citation>
    <scope>NUCLEOTIDE SEQUENCE [LARGE SCALE GENOMIC DNA]</scope>
    <source>
        <strain evidence="3 4">Zhejiang</strain>
    </source>
</reference>
<gene>
    <name evidence="3" type="ORF">ANCDUO_19273</name>
</gene>
<dbReference type="GO" id="GO:0006508">
    <property type="term" value="P:proteolysis"/>
    <property type="evidence" value="ECO:0007669"/>
    <property type="project" value="InterPro"/>
</dbReference>
<feature type="domain" description="Peptidase M12A" evidence="2">
    <location>
        <begin position="1"/>
        <end position="99"/>
    </location>
</feature>
<dbReference type="GO" id="GO:0004222">
    <property type="term" value="F:metalloendopeptidase activity"/>
    <property type="evidence" value="ECO:0007669"/>
    <property type="project" value="InterPro"/>
</dbReference>
<dbReference type="Pfam" id="PF01400">
    <property type="entry name" value="Astacin"/>
    <property type="match status" value="1"/>
</dbReference>
<comment type="caution">
    <text evidence="1">Lacks conserved residue(s) required for the propagation of feature annotation.</text>
</comment>
<accession>A0A0C2FQ47</accession>
<evidence type="ECO:0000259" key="2">
    <source>
        <dbReference type="PROSITE" id="PS51864"/>
    </source>
</evidence>
<dbReference type="PROSITE" id="PS51864">
    <property type="entry name" value="ASTACIN"/>
    <property type="match status" value="1"/>
</dbReference>
<name>A0A0C2FQ47_9BILA</name>
<evidence type="ECO:0000313" key="3">
    <source>
        <dbReference type="EMBL" id="KIH50645.1"/>
    </source>
</evidence>
<proteinExistence type="predicted"/>
<dbReference type="InterPro" id="IPR001506">
    <property type="entry name" value="Peptidase_M12A"/>
</dbReference>
<protein>
    <submittedName>
        <fullName evidence="3">Astacin</fullName>
    </submittedName>
</protein>
<keyword evidence="4" id="KW-1185">Reference proteome</keyword>
<evidence type="ECO:0000313" key="4">
    <source>
        <dbReference type="Proteomes" id="UP000054047"/>
    </source>
</evidence>
<dbReference type="PANTHER" id="PTHR10127:SF793">
    <property type="entry name" value="ZINC METALLOPROTEINASE NAS-31"/>
    <property type="match status" value="1"/>
</dbReference>
<dbReference type="InterPro" id="IPR024079">
    <property type="entry name" value="MetalloPept_cat_dom_sf"/>
</dbReference>
<dbReference type="Gene3D" id="3.40.390.10">
    <property type="entry name" value="Collagenase (Catalytic Domain)"/>
    <property type="match status" value="1"/>
</dbReference>
<sequence length="151" mass="16957">MSRSCEKKTLARASDLNYVLQPGLHVQFTKQTKSTNENYNITYDYGSILNYSGRAGSFTGEPVIVANDVMYQETLGGPFLAFYDILMMNTHYNCLDKCKEDPKAAKCKMGGFSHPRDCTKCICPSGYGGPFCDQRVPMFTNYYPSTLVHLL</sequence>
<dbReference type="Proteomes" id="UP000054047">
    <property type="component" value="Unassembled WGS sequence"/>
</dbReference>
<dbReference type="SUPFAM" id="SSF55486">
    <property type="entry name" value="Metalloproteases ('zincins'), catalytic domain"/>
    <property type="match status" value="1"/>
</dbReference>
<dbReference type="EMBL" id="KN749104">
    <property type="protein sequence ID" value="KIH50645.1"/>
    <property type="molecule type" value="Genomic_DNA"/>
</dbReference>
<dbReference type="OrthoDB" id="5819035at2759"/>
<dbReference type="PANTHER" id="PTHR10127">
    <property type="entry name" value="DISCOIDIN, CUB, EGF, LAMININ , AND ZINC METALLOPROTEASE DOMAIN CONTAINING"/>
    <property type="match status" value="1"/>
</dbReference>
<dbReference type="AlphaFoldDB" id="A0A0C2FQ47"/>